<evidence type="ECO:0000313" key="3">
    <source>
        <dbReference type="Proteomes" id="UP001595904"/>
    </source>
</evidence>
<reference evidence="3" key="1">
    <citation type="journal article" date="2019" name="Int. J. Syst. Evol. Microbiol.">
        <title>The Global Catalogue of Microorganisms (GCM) 10K type strain sequencing project: providing services to taxonomists for standard genome sequencing and annotation.</title>
        <authorList>
            <consortium name="The Broad Institute Genomics Platform"/>
            <consortium name="The Broad Institute Genome Sequencing Center for Infectious Disease"/>
            <person name="Wu L."/>
            <person name="Ma J."/>
        </authorList>
    </citation>
    <scope>NUCLEOTIDE SEQUENCE [LARGE SCALE GENOMIC DNA]</scope>
    <source>
        <strain evidence="3">CGMCC 1.10759</strain>
    </source>
</reference>
<organism evidence="2 3">
    <name type="scientific">Steroidobacter flavus</name>
    <dbReference type="NCBI Taxonomy" id="1842136"/>
    <lineage>
        <taxon>Bacteria</taxon>
        <taxon>Pseudomonadati</taxon>
        <taxon>Pseudomonadota</taxon>
        <taxon>Gammaproteobacteria</taxon>
        <taxon>Steroidobacterales</taxon>
        <taxon>Steroidobacteraceae</taxon>
        <taxon>Steroidobacter</taxon>
    </lineage>
</organism>
<sequence>MNVFWRCLRLLLQGTVGLFLVLFVGVCVHWLVIAGAFDGPFRNPYKADDICFTQDWPGATSRYVEYSFVTCSEPHVLLGERVGADQAVLSFSDLDRDGHPEAVIESSPYKCKFGGLRCYGAERFVLKICPACNLKVRVVGRESLPELDTE</sequence>
<protein>
    <submittedName>
        <fullName evidence="2">Uncharacterized protein</fullName>
    </submittedName>
</protein>
<accession>A0ABV8SRL0</accession>
<evidence type="ECO:0000313" key="2">
    <source>
        <dbReference type="EMBL" id="MFC4309099.1"/>
    </source>
</evidence>
<keyword evidence="1" id="KW-1133">Transmembrane helix</keyword>
<gene>
    <name evidence="2" type="ORF">ACFPN2_08415</name>
</gene>
<proteinExistence type="predicted"/>
<keyword evidence="1" id="KW-0812">Transmembrane</keyword>
<dbReference type="EMBL" id="JBHSDU010000003">
    <property type="protein sequence ID" value="MFC4309099.1"/>
    <property type="molecule type" value="Genomic_DNA"/>
</dbReference>
<name>A0ABV8SRL0_9GAMM</name>
<evidence type="ECO:0000256" key="1">
    <source>
        <dbReference type="SAM" id="Phobius"/>
    </source>
</evidence>
<dbReference type="Proteomes" id="UP001595904">
    <property type="component" value="Unassembled WGS sequence"/>
</dbReference>
<feature type="transmembrane region" description="Helical" evidence="1">
    <location>
        <begin position="12"/>
        <end position="37"/>
    </location>
</feature>
<dbReference type="RefSeq" id="WP_380596162.1">
    <property type="nucleotide sequence ID" value="NZ_JBHSDU010000003.1"/>
</dbReference>
<comment type="caution">
    <text evidence="2">The sequence shown here is derived from an EMBL/GenBank/DDBJ whole genome shotgun (WGS) entry which is preliminary data.</text>
</comment>
<keyword evidence="1" id="KW-0472">Membrane</keyword>
<keyword evidence="3" id="KW-1185">Reference proteome</keyword>